<dbReference type="EMBL" id="CAXLJL010000700">
    <property type="protein sequence ID" value="CAL5140094.1"/>
    <property type="molecule type" value="Genomic_DNA"/>
</dbReference>
<dbReference type="GO" id="GO:0016620">
    <property type="term" value="F:oxidoreductase activity, acting on the aldehyde or oxo group of donors, NAD or NADP as acceptor"/>
    <property type="evidence" value="ECO:0007669"/>
    <property type="project" value="InterPro"/>
</dbReference>
<dbReference type="AlphaFoldDB" id="A0AAV2TSX4"/>
<dbReference type="Proteomes" id="UP001497525">
    <property type="component" value="Unassembled WGS sequence"/>
</dbReference>
<dbReference type="InterPro" id="IPR016163">
    <property type="entry name" value="Ald_DH_C"/>
</dbReference>
<dbReference type="Gene3D" id="3.40.309.10">
    <property type="entry name" value="Aldehyde Dehydrogenase, Chain A, domain 2"/>
    <property type="match status" value="1"/>
</dbReference>
<evidence type="ECO:0000313" key="1">
    <source>
        <dbReference type="EMBL" id="CAL5140094.1"/>
    </source>
</evidence>
<sequence>MSRSFSPYDKITTVKKSNNMEEMEDLLKKHKGKIAPYINEVFCDANLTSSRELSLKTLKLTVYDGSSLEKDAISAASNCDPDMKAFIGFVDRLTQILVHKLPTILGCAAAFLECSYDVDFRPHEHFLLSLLKQPPSGEAVGVDNLPFLSESSTTKPGRPRVHHVQEDDRDICYHILQIICFLCSTKRRLKSSGLVVFCCSQELVAPLFILAHFINEASPPAGLFSFIPVVSVHAPKVSFGNSISVIFHSSDLDAAARNSIISVRDRCGTSRWRSSFILIEEAAEQDFLRKLENIYKKDQGDLSNSQWAFQIPSYFVEAAEKHTAEAETLFGAKLIRPISENSGPLLAVNVETSAFKATGMLPGPVIYVIKFRTAKEAVALANYLVNCRQYTKGSLIDMRSTFMVASLWLSSLSLTWQIAFQLTSSGITDVFVNCPYDRLSTAMYRSCSKDVELSALHLTPQDNSKEVNSAAITGLTNVLMNARKAQESWFNQGYHEIHRKMIELSSELSSFGLDIRSICNDLIRAIALKLTDFENIGLGSKQALSSGTVALARQWIVPRGPFVIILSETSLKKPDYIDRVRKLITLAVCTGNAAVILSPSHLPEKEKLLDCVNRFKTIPVFSNLVYLYLWEAQSTENCFSSLYSVAHIGSVCCTEVVEDSDDCNRSNFVEDALPLLIQTVKIFTSAGGEIYAN</sequence>
<accession>A0AAV2TSX4</accession>
<name>A0AAV2TSX4_CALDB</name>
<protein>
    <recommendedName>
        <fullName evidence="3">Aldehyde dehydrogenase domain-containing protein</fullName>
    </recommendedName>
</protein>
<gene>
    <name evidence="1" type="ORF">CDAUBV1_LOCUS15282</name>
</gene>
<evidence type="ECO:0000313" key="2">
    <source>
        <dbReference type="Proteomes" id="UP001497525"/>
    </source>
</evidence>
<comment type="caution">
    <text evidence="1">The sequence shown here is derived from an EMBL/GenBank/DDBJ whole genome shotgun (WGS) entry which is preliminary data.</text>
</comment>
<evidence type="ECO:0008006" key="3">
    <source>
        <dbReference type="Google" id="ProtNLM"/>
    </source>
</evidence>
<reference evidence="1" key="1">
    <citation type="submission" date="2024-06" db="EMBL/GenBank/DDBJ databases">
        <authorList>
            <person name="Liu X."/>
            <person name="Lenzi L."/>
            <person name="Haldenby T S."/>
            <person name="Uol C."/>
        </authorList>
    </citation>
    <scope>NUCLEOTIDE SEQUENCE</scope>
</reference>
<dbReference type="SUPFAM" id="SSF53720">
    <property type="entry name" value="ALDH-like"/>
    <property type="match status" value="1"/>
</dbReference>
<proteinExistence type="predicted"/>
<organism evidence="1 2">
    <name type="scientific">Calicophoron daubneyi</name>
    <name type="common">Rumen fluke</name>
    <name type="synonym">Paramphistomum daubneyi</name>
    <dbReference type="NCBI Taxonomy" id="300641"/>
    <lineage>
        <taxon>Eukaryota</taxon>
        <taxon>Metazoa</taxon>
        <taxon>Spiralia</taxon>
        <taxon>Lophotrochozoa</taxon>
        <taxon>Platyhelminthes</taxon>
        <taxon>Trematoda</taxon>
        <taxon>Digenea</taxon>
        <taxon>Plagiorchiida</taxon>
        <taxon>Pronocephalata</taxon>
        <taxon>Paramphistomoidea</taxon>
        <taxon>Paramphistomidae</taxon>
        <taxon>Calicophoron</taxon>
    </lineage>
</organism>
<dbReference type="InterPro" id="IPR016161">
    <property type="entry name" value="Ald_DH/histidinol_DH"/>
</dbReference>